<dbReference type="AlphaFoldDB" id="A0A1H4G039"/>
<dbReference type="PANTHER" id="PTHR43384:SF4">
    <property type="entry name" value="CELLULOSE BIOSYNTHESIS PROTEIN BCSQ-RELATED"/>
    <property type="match status" value="1"/>
</dbReference>
<sequence>MHDQAQKLRDRLLAKQVTQQSARAKTLAVISGKGGVGKSNFALNFALALSQRQQRVLVFDLDIGMGNIDILTGSSAKYNLVDLFKEGLSMQDLLTHGPESLTYIAGGSGLSDFFQLDAERFEYFLSQFDQITKDYDYIIFDMGAGISQDSLSFILAAEEAILVTTHEPTSMTDAYAILKHIYRMEKEIKIYTLINRAYSRQAGKEAMERLQKVVQQFLTKELHPMGILPDDNQVMKAVARQVPFLLLNQNSPASKAVQHITDQYLENKLDITRPPATSFVTKLKRLVTER</sequence>
<keyword evidence="4" id="KW-0969">Cilium</keyword>
<dbReference type="STRING" id="571932.SAMN05421743_11369"/>
<evidence type="ECO:0000313" key="4">
    <source>
        <dbReference type="EMBL" id="SEB03006.1"/>
    </source>
</evidence>
<reference evidence="4 5" key="1">
    <citation type="submission" date="2016-10" db="EMBL/GenBank/DDBJ databases">
        <authorList>
            <person name="de Groot N.N."/>
        </authorList>
    </citation>
    <scope>NUCLEOTIDE SEQUENCE [LARGE SCALE GENOMIC DNA]</scope>
    <source>
        <strain evidence="4 5">CCM7597</strain>
    </source>
</reference>
<dbReference type="SUPFAM" id="SSF52540">
    <property type="entry name" value="P-loop containing nucleoside triphosphate hydrolases"/>
    <property type="match status" value="1"/>
</dbReference>
<dbReference type="OrthoDB" id="9816297at2"/>
<evidence type="ECO:0000313" key="5">
    <source>
        <dbReference type="Proteomes" id="UP000198584"/>
    </source>
</evidence>
<keyword evidence="4" id="KW-0966">Cell projection</keyword>
<keyword evidence="5" id="KW-1185">Reference proteome</keyword>
<dbReference type="InterPro" id="IPR050625">
    <property type="entry name" value="ParA/MinD_ATPase"/>
</dbReference>
<dbReference type="GO" id="GO:0016887">
    <property type="term" value="F:ATP hydrolysis activity"/>
    <property type="evidence" value="ECO:0007669"/>
    <property type="project" value="TreeGrafter"/>
</dbReference>
<proteinExistence type="predicted"/>
<dbReference type="GO" id="GO:0005524">
    <property type="term" value="F:ATP binding"/>
    <property type="evidence" value="ECO:0007669"/>
    <property type="project" value="UniProtKB-KW"/>
</dbReference>
<organism evidence="4 5">
    <name type="scientific">Thalassobacillus cyri</name>
    <dbReference type="NCBI Taxonomy" id="571932"/>
    <lineage>
        <taxon>Bacteria</taxon>
        <taxon>Bacillati</taxon>
        <taxon>Bacillota</taxon>
        <taxon>Bacilli</taxon>
        <taxon>Bacillales</taxon>
        <taxon>Bacillaceae</taxon>
        <taxon>Thalassobacillus</taxon>
    </lineage>
</organism>
<evidence type="ECO:0000256" key="2">
    <source>
        <dbReference type="ARBA" id="ARBA00022840"/>
    </source>
</evidence>
<dbReference type="GO" id="GO:0005829">
    <property type="term" value="C:cytosol"/>
    <property type="evidence" value="ECO:0007669"/>
    <property type="project" value="TreeGrafter"/>
</dbReference>
<dbReference type="Gene3D" id="3.40.50.300">
    <property type="entry name" value="P-loop containing nucleotide triphosphate hydrolases"/>
    <property type="match status" value="1"/>
</dbReference>
<dbReference type="GO" id="GO:0051782">
    <property type="term" value="P:negative regulation of cell division"/>
    <property type="evidence" value="ECO:0007669"/>
    <property type="project" value="TreeGrafter"/>
</dbReference>
<feature type="domain" description="CobQ/CobB/MinD/ParA nucleotide binding" evidence="3">
    <location>
        <begin position="27"/>
        <end position="243"/>
    </location>
</feature>
<dbReference type="CDD" id="cd02038">
    <property type="entry name" value="FlhG-like"/>
    <property type="match status" value="1"/>
</dbReference>
<dbReference type="PIRSF" id="PIRSF003092">
    <property type="entry name" value="MinD"/>
    <property type="match status" value="1"/>
</dbReference>
<evidence type="ECO:0000256" key="1">
    <source>
        <dbReference type="ARBA" id="ARBA00022741"/>
    </source>
</evidence>
<dbReference type="InterPro" id="IPR025501">
    <property type="entry name" value="MinD_FleN"/>
</dbReference>
<keyword evidence="4" id="KW-0282">Flagellum</keyword>
<gene>
    <name evidence="4" type="ORF">SAMN05421743_11369</name>
</gene>
<accession>A0A1H4G039</accession>
<name>A0A1H4G039_9BACI</name>
<dbReference type="InterPro" id="IPR002586">
    <property type="entry name" value="CobQ/CobB/MinD/ParA_Nub-bd_dom"/>
</dbReference>
<dbReference type="PANTHER" id="PTHR43384">
    <property type="entry name" value="SEPTUM SITE-DETERMINING PROTEIN MIND HOMOLOG, CHLOROPLASTIC-RELATED"/>
    <property type="match status" value="1"/>
</dbReference>
<dbReference type="InterPro" id="IPR033875">
    <property type="entry name" value="FlhG"/>
</dbReference>
<dbReference type="GO" id="GO:0009898">
    <property type="term" value="C:cytoplasmic side of plasma membrane"/>
    <property type="evidence" value="ECO:0007669"/>
    <property type="project" value="TreeGrafter"/>
</dbReference>
<dbReference type="Proteomes" id="UP000198584">
    <property type="component" value="Unassembled WGS sequence"/>
</dbReference>
<keyword evidence="1" id="KW-0547">Nucleotide-binding</keyword>
<dbReference type="Pfam" id="PF01656">
    <property type="entry name" value="CbiA"/>
    <property type="match status" value="1"/>
</dbReference>
<dbReference type="InterPro" id="IPR027417">
    <property type="entry name" value="P-loop_NTPase"/>
</dbReference>
<keyword evidence="2" id="KW-0067">ATP-binding</keyword>
<dbReference type="RefSeq" id="WP_093045794.1">
    <property type="nucleotide sequence ID" value="NZ_FNQR01000013.1"/>
</dbReference>
<protein>
    <submittedName>
        <fullName evidence="4">Flagellar biosynthesis protein FlhG</fullName>
    </submittedName>
</protein>
<dbReference type="EMBL" id="FNQR01000013">
    <property type="protein sequence ID" value="SEB03006.1"/>
    <property type="molecule type" value="Genomic_DNA"/>
</dbReference>
<evidence type="ECO:0000259" key="3">
    <source>
        <dbReference type="Pfam" id="PF01656"/>
    </source>
</evidence>